<dbReference type="AlphaFoldDB" id="A0AAU9P1K7"/>
<feature type="compositionally biased region" description="Low complexity" evidence="1">
    <location>
        <begin position="56"/>
        <end position="72"/>
    </location>
</feature>
<organism evidence="2 3">
    <name type="scientific">Lactuca virosa</name>
    <dbReference type="NCBI Taxonomy" id="75947"/>
    <lineage>
        <taxon>Eukaryota</taxon>
        <taxon>Viridiplantae</taxon>
        <taxon>Streptophyta</taxon>
        <taxon>Embryophyta</taxon>
        <taxon>Tracheophyta</taxon>
        <taxon>Spermatophyta</taxon>
        <taxon>Magnoliopsida</taxon>
        <taxon>eudicotyledons</taxon>
        <taxon>Gunneridae</taxon>
        <taxon>Pentapetalae</taxon>
        <taxon>asterids</taxon>
        <taxon>campanulids</taxon>
        <taxon>Asterales</taxon>
        <taxon>Asteraceae</taxon>
        <taxon>Cichorioideae</taxon>
        <taxon>Cichorieae</taxon>
        <taxon>Lactucinae</taxon>
        <taxon>Lactuca</taxon>
    </lineage>
</organism>
<evidence type="ECO:0000313" key="3">
    <source>
        <dbReference type="Proteomes" id="UP001157418"/>
    </source>
</evidence>
<protein>
    <submittedName>
        <fullName evidence="2">Uncharacterized protein</fullName>
    </submittedName>
</protein>
<name>A0AAU9P1K7_9ASTR</name>
<dbReference type="Proteomes" id="UP001157418">
    <property type="component" value="Unassembled WGS sequence"/>
</dbReference>
<proteinExistence type="predicted"/>
<feature type="region of interest" description="Disordered" evidence="1">
    <location>
        <begin position="38"/>
        <end position="72"/>
    </location>
</feature>
<comment type="caution">
    <text evidence="2">The sequence shown here is derived from an EMBL/GenBank/DDBJ whole genome shotgun (WGS) entry which is preliminary data.</text>
</comment>
<reference evidence="2 3" key="1">
    <citation type="submission" date="2022-01" db="EMBL/GenBank/DDBJ databases">
        <authorList>
            <person name="Xiong W."/>
            <person name="Schranz E."/>
        </authorList>
    </citation>
    <scope>NUCLEOTIDE SEQUENCE [LARGE SCALE GENOMIC DNA]</scope>
</reference>
<evidence type="ECO:0000313" key="2">
    <source>
        <dbReference type="EMBL" id="CAH1443954.1"/>
    </source>
</evidence>
<evidence type="ECO:0000256" key="1">
    <source>
        <dbReference type="SAM" id="MobiDB-lite"/>
    </source>
</evidence>
<dbReference type="EMBL" id="CAKMRJ010005523">
    <property type="protein sequence ID" value="CAH1443954.1"/>
    <property type="molecule type" value="Genomic_DNA"/>
</dbReference>
<keyword evidence="3" id="KW-1185">Reference proteome</keyword>
<accession>A0AAU9P1K7</accession>
<gene>
    <name evidence="2" type="ORF">LVIROSA_LOCUS29828</name>
</gene>
<sequence>MKTKPNRASHHFFVFEITEIPTSYLSRHEKYHLTKSCIHSRSKAAKQRSTAGKQRSIAATSISSNSINQQQT</sequence>